<feature type="transmembrane region" description="Helical" evidence="1">
    <location>
        <begin position="157"/>
        <end position="177"/>
    </location>
</feature>
<dbReference type="AlphaFoldDB" id="A0A839S2P9"/>
<evidence type="ECO:0000313" key="2">
    <source>
        <dbReference type="EMBL" id="MBB3051029.1"/>
    </source>
</evidence>
<keyword evidence="2" id="KW-0282">Flagellum</keyword>
<evidence type="ECO:0000313" key="3">
    <source>
        <dbReference type="Proteomes" id="UP000550714"/>
    </source>
</evidence>
<proteinExistence type="predicted"/>
<dbReference type="EMBL" id="JACHWU010000002">
    <property type="protein sequence ID" value="MBB3051029.1"/>
    <property type="molecule type" value="Genomic_DNA"/>
</dbReference>
<evidence type="ECO:0000256" key="1">
    <source>
        <dbReference type="SAM" id="Phobius"/>
    </source>
</evidence>
<keyword evidence="1" id="KW-0472">Membrane</keyword>
<dbReference type="Proteomes" id="UP000550714">
    <property type="component" value="Unassembled WGS sequence"/>
</dbReference>
<organism evidence="2 3">
    <name type="scientific">Prauserella isguenensis</name>
    <dbReference type="NCBI Taxonomy" id="1470180"/>
    <lineage>
        <taxon>Bacteria</taxon>
        <taxon>Bacillati</taxon>
        <taxon>Actinomycetota</taxon>
        <taxon>Actinomycetes</taxon>
        <taxon>Pseudonocardiales</taxon>
        <taxon>Pseudonocardiaceae</taxon>
        <taxon>Prauserella</taxon>
    </lineage>
</organism>
<comment type="caution">
    <text evidence="2">The sequence shown here is derived from an EMBL/GenBank/DDBJ whole genome shotgun (WGS) entry which is preliminary data.</text>
</comment>
<protein>
    <submittedName>
        <fullName evidence="2">Flagellar biosynthesis protein FlhB</fullName>
    </submittedName>
</protein>
<feature type="transmembrane region" description="Helical" evidence="1">
    <location>
        <begin position="120"/>
        <end position="145"/>
    </location>
</feature>
<keyword evidence="1" id="KW-0812">Transmembrane</keyword>
<feature type="transmembrane region" description="Helical" evidence="1">
    <location>
        <begin position="12"/>
        <end position="33"/>
    </location>
</feature>
<feature type="transmembrane region" description="Helical" evidence="1">
    <location>
        <begin position="54"/>
        <end position="77"/>
    </location>
</feature>
<sequence length="232" mass="24009">MNTPSVTNSPVLWIAALGVFAVIAVQSIVYFRAAKRAAPAADMTDSELKTAFRAGAVSAIGPSLAVVLVAITLLTVFGTPVVLVRIGLIGSAGFETVTAQTAAQSAGVELGSTGYDNATFALVFFTMSVAGAAWMVSTLIFVPLLSRADRRIRKLNPAVMTIVPGAAMIAGFSYLGLTEVRKSGVHLAAFLTGALVMMLLQVAAVRLRRTWLKEWSVGISVAAALGAAAIAL</sequence>
<keyword evidence="2" id="KW-0966">Cell projection</keyword>
<name>A0A839S2P9_9PSEU</name>
<feature type="transmembrane region" description="Helical" evidence="1">
    <location>
        <begin position="183"/>
        <end position="203"/>
    </location>
</feature>
<accession>A0A839S2P9</accession>
<gene>
    <name evidence="2" type="ORF">FHS23_002052</name>
</gene>
<keyword evidence="1" id="KW-1133">Transmembrane helix</keyword>
<keyword evidence="3" id="KW-1185">Reference proteome</keyword>
<keyword evidence="2" id="KW-0969">Cilium</keyword>
<dbReference type="InterPro" id="IPR032479">
    <property type="entry name" value="DUF5058"/>
</dbReference>
<dbReference type="Pfam" id="PF16481">
    <property type="entry name" value="DUF5058"/>
    <property type="match status" value="1"/>
</dbReference>
<dbReference type="RefSeq" id="WP_183652175.1">
    <property type="nucleotide sequence ID" value="NZ_JACHWU010000002.1"/>
</dbReference>
<reference evidence="2 3" key="1">
    <citation type="submission" date="2020-08" db="EMBL/GenBank/DDBJ databases">
        <title>Genomic Encyclopedia of Type Strains, Phase III (KMG-III): the genomes of soil and plant-associated and newly described type strains.</title>
        <authorList>
            <person name="Whitman W."/>
        </authorList>
    </citation>
    <scope>NUCLEOTIDE SEQUENCE [LARGE SCALE GENOMIC DNA]</scope>
    <source>
        <strain evidence="2 3">CECT 8577</strain>
    </source>
</reference>